<feature type="transmembrane region" description="Helical" evidence="1">
    <location>
        <begin position="45"/>
        <end position="65"/>
    </location>
</feature>
<feature type="transmembrane region" description="Helical" evidence="1">
    <location>
        <begin position="15"/>
        <end position="33"/>
    </location>
</feature>
<dbReference type="OrthoDB" id="6366728at2759"/>
<evidence type="ECO:0008006" key="4">
    <source>
        <dbReference type="Google" id="ProtNLM"/>
    </source>
</evidence>
<gene>
    <name evidence="2" type="ORF">AFUS01_LOCUS23119</name>
</gene>
<reference evidence="2" key="1">
    <citation type="submission" date="2021-06" db="EMBL/GenBank/DDBJ databases">
        <authorList>
            <person name="Hodson N. C."/>
            <person name="Mongue J. A."/>
            <person name="Jaron S. K."/>
        </authorList>
    </citation>
    <scope>NUCLEOTIDE SEQUENCE</scope>
</reference>
<feature type="transmembrane region" description="Helical" evidence="1">
    <location>
        <begin position="140"/>
        <end position="158"/>
    </location>
</feature>
<keyword evidence="3" id="KW-1185">Reference proteome</keyword>
<evidence type="ECO:0000256" key="1">
    <source>
        <dbReference type="SAM" id="Phobius"/>
    </source>
</evidence>
<evidence type="ECO:0000313" key="2">
    <source>
        <dbReference type="EMBL" id="CAG7734746.1"/>
    </source>
</evidence>
<keyword evidence="1" id="KW-0472">Membrane</keyword>
<dbReference type="EMBL" id="CAJVCH010275558">
    <property type="protein sequence ID" value="CAG7734746.1"/>
    <property type="molecule type" value="Genomic_DNA"/>
</dbReference>
<feature type="transmembrane region" description="Helical" evidence="1">
    <location>
        <begin position="254"/>
        <end position="272"/>
    </location>
</feature>
<keyword evidence="1" id="KW-0812">Transmembrane</keyword>
<accession>A0A8J2KGQ4</accession>
<name>A0A8J2KGQ4_9HEXA</name>
<feature type="transmembrane region" description="Helical" evidence="1">
    <location>
        <begin position="71"/>
        <end position="88"/>
    </location>
</feature>
<proteinExistence type="predicted"/>
<organism evidence="2 3">
    <name type="scientific">Allacma fusca</name>
    <dbReference type="NCBI Taxonomy" id="39272"/>
    <lineage>
        <taxon>Eukaryota</taxon>
        <taxon>Metazoa</taxon>
        <taxon>Ecdysozoa</taxon>
        <taxon>Arthropoda</taxon>
        <taxon>Hexapoda</taxon>
        <taxon>Collembola</taxon>
        <taxon>Symphypleona</taxon>
        <taxon>Sminthuridae</taxon>
        <taxon>Allacma</taxon>
    </lineage>
</organism>
<protein>
    <recommendedName>
        <fullName evidence="4">Gustatory receptor</fullName>
    </recommendedName>
</protein>
<dbReference type="AlphaFoldDB" id="A0A8J2KGQ4"/>
<feature type="non-terminal residue" evidence="2">
    <location>
        <position position="1"/>
    </location>
</feature>
<feature type="transmembrane region" description="Helical" evidence="1">
    <location>
        <begin position="178"/>
        <end position="198"/>
    </location>
</feature>
<keyword evidence="1" id="KW-1133">Transmembrane helix</keyword>
<sequence length="293" mass="33391">MGNLTHRVGNTQDEWVYILAVTLYGVYSMFRTYYFNILNGTPQSLLLIVDAPILRIGVQIFYVVFDLLHNSCIYFAFSFIYLFGMEITRNLDDVSDRITCIGQSSDVNGSNHDIVTIKENPVTKGSVQTDFMELKKCLDIYAEIGGVFFIAVALEVFPDCFRAINHLIFSVEYHFENVIFIVGTVAGGILFVLVANVGHRLERTIHKSKDHISHMIYGCDCSKFRRDKINIGKRFLHWRWDFSAAGLFNINRRIIPSVCALMVSYILIIFQMKISGDCSEKCNNSSSITRNTP</sequence>
<comment type="caution">
    <text evidence="2">The sequence shown here is derived from an EMBL/GenBank/DDBJ whole genome shotgun (WGS) entry which is preliminary data.</text>
</comment>
<evidence type="ECO:0000313" key="3">
    <source>
        <dbReference type="Proteomes" id="UP000708208"/>
    </source>
</evidence>
<dbReference type="Proteomes" id="UP000708208">
    <property type="component" value="Unassembled WGS sequence"/>
</dbReference>